<dbReference type="WBParaSite" id="nRc.2.0.1.t41588-RA">
    <property type="protein sequence ID" value="nRc.2.0.1.t41588-RA"/>
    <property type="gene ID" value="nRc.2.0.1.g41588"/>
</dbReference>
<dbReference type="AlphaFoldDB" id="A0A915KS44"/>
<evidence type="ECO:0000313" key="2">
    <source>
        <dbReference type="WBParaSite" id="nRc.2.0.1.t41588-RA"/>
    </source>
</evidence>
<evidence type="ECO:0000313" key="1">
    <source>
        <dbReference type="Proteomes" id="UP000887565"/>
    </source>
</evidence>
<keyword evidence="1" id="KW-1185">Reference proteome</keyword>
<proteinExistence type="predicted"/>
<dbReference type="Proteomes" id="UP000887565">
    <property type="component" value="Unplaced"/>
</dbReference>
<reference evidence="2" key="1">
    <citation type="submission" date="2022-11" db="UniProtKB">
        <authorList>
            <consortium name="WormBaseParasite"/>
        </authorList>
    </citation>
    <scope>IDENTIFICATION</scope>
</reference>
<name>A0A915KS44_ROMCU</name>
<protein>
    <submittedName>
        <fullName evidence="2">Uncharacterized protein</fullName>
    </submittedName>
</protein>
<sequence length="58" mass="6616">MELHDCTLNEKDQVDEQTVCPSQDLRTLPNGKNTVIFQNFGGVVELLQQRNCNCTKYS</sequence>
<organism evidence="1 2">
    <name type="scientific">Romanomermis culicivorax</name>
    <name type="common">Nematode worm</name>
    <dbReference type="NCBI Taxonomy" id="13658"/>
    <lineage>
        <taxon>Eukaryota</taxon>
        <taxon>Metazoa</taxon>
        <taxon>Ecdysozoa</taxon>
        <taxon>Nematoda</taxon>
        <taxon>Enoplea</taxon>
        <taxon>Dorylaimia</taxon>
        <taxon>Mermithida</taxon>
        <taxon>Mermithoidea</taxon>
        <taxon>Mermithidae</taxon>
        <taxon>Romanomermis</taxon>
    </lineage>
</organism>
<accession>A0A915KS44</accession>